<evidence type="ECO:0000313" key="2">
    <source>
        <dbReference type="EMBL" id="QJP98347.1"/>
    </source>
</evidence>
<dbReference type="AlphaFoldDB" id="A0A7Z3C9Z0"/>
<dbReference type="EMBL" id="CP027561">
    <property type="protein sequence ID" value="QJP98347.1"/>
    <property type="molecule type" value="Genomic_DNA"/>
</dbReference>
<evidence type="ECO:0008006" key="4">
    <source>
        <dbReference type="Google" id="ProtNLM"/>
    </source>
</evidence>
<protein>
    <recommendedName>
        <fullName evidence="4">Lipoprotein</fullName>
    </recommendedName>
</protein>
<evidence type="ECO:0000256" key="1">
    <source>
        <dbReference type="SAM" id="SignalP"/>
    </source>
</evidence>
<keyword evidence="1" id="KW-0732">Signal</keyword>
<name>A0A7Z3C9Z0_PSEFL</name>
<organism evidence="2 3">
    <name type="scientific">Pseudomonas fluorescens</name>
    <dbReference type="NCBI Taxonomy" id="294"/>
    <lineage>
        <taxon>Bacteria</taxon>
        <taxon>Pseudomonadati</taxon>
        <taxon>Pseudomonadota</taxon>
        <taxon>Gammaproteobacteria</taxon>
        <taxon>Pseudomonadales</taxon>
        <taxon>Pseudomonadaceae</taxon>
        <taxon>Pseudomonas</taxon>
    </lineage>
</organism>
<accession>A0A7Z3C9Z0</accession>
<dbReference type="Proteomes" id="UP000501669">
    <property type="component" value="Chromosome"/>
</dbReference>
<gene>
    <name evidence="2" type="ORF">C6Y56_28550</name>
</gene>
<proteinExistence type="predicted"/>
<dbReference type="RefSeq" id="WP_169432479.1">
    <property type="nucleotide sequence ID" value="NZ_CP027561.1"/>
</dbReference>
<feature type="signal peptide" evidence="1">
    <location>
        <begin position="1"/>
        <end position="18"/>
    </location>
</feature>
<sequence>MKGLSLFSVLCFSCCAFAGNARGPVVDIFKADVAYVSGKLVRYYQTFDSPCVNIQILKPGGQGAASDSIAFCEIAGKSFNNGFTDVSLDRATFSDTELQLAFKLMSLVGVNETTELCKFRVDGEHLAEPECTAQ</sequence>
<reference evidence="2 3" key="1">
    <citation type="submission" date="2018-03" db="EMBL/GenBank/DDBJ databases">
        <title>Complete genome sequence of Pseudomonas fluorescens sp. G7.</title>
        <authorList>
            <person name="Gao C.-H."/>
            <person name="Li Z."/>
            <person name="Cai P."/>
        </authorList>
    </citation>
    <scope>NUCLEOTIDE SEQUENCE [LARGE SCALE GENOMIC DNA]</scope>
    <source>
        <strain evidence="2 3">G7</strain>
    </source>
</reference>
<evidence type="ECO:0000313" key="3">
    <source>
        <dbReference type="Proteomes" id="UP000501669"/>
    </source>
</evidence>
<feature type="chain" id="PRO_5031285902" description="Lipoprotein" evidence="1">
    <location>
        <begin position="19"/>
        <end position="134"/>
    </location>
</feature>